<dbReference type="Pfam" id="PF02371">
    <property type="entry name" value="Transposase_20"/>
    <property type="match status" value="1"/>
</dbReference>
<dbReference type="InterPro" id="IPR002525">
    <property type="entry name" value="Transp_IS110-like_N"/>
</dbReference>
<proteinExistence type="predicted"/>
<accession>I0W7S6</accession>
<evidence type="ECO:0000313" key="4">
    <source>
        <dbReference type="Proteomes" id="UP000005938"/>
    </source>
</evidence>
<evidence type="ECO:0000259" key="2">
    <source>
        <dbReference type="Pfam" id="PF02371"/>
    </source>
</evidence>
<dbReference type="EMBL" id="AJJU01000037">
    <property type="protein sequence ID" value="EID72442.1"/>
    <property type="molecule type" value="Genomic_DNA"/>
</dbReference>
<name>I0W7S6_9FLAO</name>
<dbReference type="PANTHER" id="PTHR33055:SF13">
    <property type="entry name" value="TRANSPOSASE"/>
    <property type="match status" value="1"/>
</dbReference>
<dbReference type="GO" id="GO:0003677">
    <property type="term" value="F:DNA binding"/>
    <property type="evidence" value="ECO:0007669"/>
    <property type="project" value="InterPro"/>
</dbReference>
<dbReference type="RefSeq" id="WP_008241386.1">
    <property type="nucleotide sequence ID" value="NZ_AJJU01000037.1"/>
</dbReference>
<gene>
    <name evidence="3" type="ORF">W5A_13081</name>
</gene>
<comment type="caution">
    <text evidence="3">The sequence shown here is derived from an EMBL/GenBank/DDBJ whole genome shotgun (WGS) entry which is preliminary data.</text>
</comment>
<dbReference type="eggNOG" id="COG3547">
    <property type="taxonomic scope" value="Bacteria"/>
</dbReference>
<dbReference type="NCBIfam" id="NF033542">
    <property type="entry name" value="transpos_IS110"/>
    <property type="match status" value="1"/>
</dbReference>
<evidence type="ECO:0000313" key="3">
    <source>
        <dbReference type="EMBL" id="EID72442.1"/>
    </source>
</evidence>
<reference evidence="3 4" key="1">
    <citation type="journal article" date="2012" name="J. Bacteriol.">
        <title>Genome Sequence of the Halotolerant Bacterium Imtechella halotolerans K1T.</title>
        <authorList>
            <person name="Kumar S."/>
            <person name="Vikram S."/>
            <person name="Subramanian S."/>
            <person name="Raghava G.P."/>
            <person name="Pinnaka A.K."/>
        </authorList>
    </citation>
    <scope>NUCLEOTIDE SEQUENCE [LARGE SCALE GENOMIC DNA]</scope>
    <source>
        <strain evidence="3 4">K1</strain>
    </source>
</reference>
<feature type="domain" description="Transposase IS116/IS110/IS902 C-terminal" evidence="2">
    <location>
        <begin position="212"/>
        <end position="295"/>
    </location>
</feature>
<organism evidence="3 4">
    <name type="scientific">Imtechella halotolerans K1</name>
    <dbReference type="NCBI Taxonomy" id="946077"/>
    <lineage>
        <taxon>Bacteria</taxon>
        <taxon>Pseudomonadati</taxon>
        <taxon>Bacteroidota</taxon>
        <taxon>Flavobacteriia</taxon>
        <taxon>Flavobacteriales</taxon>
        <taxon>Flavobacteriaceae</taxon>
        <taxon>Imtechella</taxon>
    </lineage>
</organism>
<dbReference type="GO" id="GO:0006313">
    <property type="term" value="P:DNA transposition"/>
    <property type="evidence" value="ECO:0007669"/>
    <property type="project" value="InterPro"/>
</dbReference>
<keyword evidence="4" id="KW-1185">Reference proteome</keyword>
<protein>
    <submittedName>
        <fullName evidence="3">Transposase for IS1663</fullName>
    </submittedName>
</protein>
<dbReference type="InterPro" id="IPR047650">
    <property type="entry name" value="Transpos_IS110"/>
</dbReference>
<dbReference type="PANTHER" id="PTHR33055">
    <property type="entry name" value="TRANSPOSASE FOR INSERTION SEQUENCE ELEMENT IS1111A"/>
    <property type="match status" value="1"/>
</dbReference>
<sequence>MNTKLKQCLGIDVSKENLSISLGLLDFNLKKEFISHPDISNDSRGFKVLLEWLKKILIKDVEYIIVMEATGVYHQAVCHYLYNQGYNVSVMQSGRVTRFVQSLDQRSKTDALDSRMLSMLGLERSLRSWTPPSKELQELKALSRERSSLLKDKNAEINRQGAIDSSCYSSSKASKRHITRLRLINEQIEAIEKEMQVLVSKTTTLKSRIVYLESIPGISFISAATVVGETLGFESISSAKQHTSFAGYDVILRESGNFKGKTKISKKGNSHIRAVLHMPSMTCVRCNPTLKQFYRRLKPQKARPIVALVAVQRKILILMFTLWKNETYYDAKYENKKQQELKALAAHDSIMV</sequence>
<feature type="domain" description="Transposase IS110-like N-terminal" evidence="1">
    <location>
        <begin position="9"/>
        <end position="159"/>
    </location>
</feature>
<dbReference type="STRING" id="946077.W5A_13081"/>
<evidence type="ECO:0000259" key="1">
    <source>
        <dbReference type="Pfam" id="PF01548"/>
    </source>
</evidence>
<dbReference type="PATRIC" id="fig|946077.3.peg.2645"/>
<dbReference type="Pfam" id="PF01548">
    <property type="entry name" value="DEDD_Tnp_IS110"/>
    <property type="match status" value="1"/>
</dbReference>
<dbReference type="Proteomes" id="UP000005938">
    <property type="component" value="Unassembled WGS sequence"/>
</dbReference>
<dbReference type="InterPro" id="IPR003346">
    <property type="entry name" value="Transposase_20"/>
</dbReference>
<dbReference type="OrthoDB" id="964423at2"/>
<dbReference type="AlphaFoldDB" id="I0W7S6"/>
<dbReference type="GO" id="GO:0004803">
    <property type="term" value="F:transposase activity"/>
    <property type="evidence" value="ECO:0007669"/>
    <property type="project" value="InterPro"/>
</dbReference>